<dbReference type="Proteomes" id="UP000033166">
    <property type="component" value="Chromosome I"/>
</dbReference>
<evidence type="ECO:0000256" key="13">
    <source>
        <dbReference type="PIRSR" id="PIRSR618044-1"/>
    </source>
</evidence>
<gene>
    <name evidence="18" type="ORF">LACPI_2216</name>
</gene>
<dbReference type="GO" id="GO:0009252">
    <property type="term" value="P:peptidoglycan biosynthetic process"/>
    <property type="evidence" value="ECO:0007669"/>
    <property type="project" value="UniProtKB-UniPathway"/>
</dbReference>
<dbReference type="InterPro" id="IPR037167">
    <property type="entry name" value="Peptidase_S11_C_sf"/>
</dbReference>
<evidence type="ECO:0000256" key="14">
    <source>
        <dbReference type="PIRSR" id="PIRSR618044-2"/>
    </source>
</evidence>
<comment type="catalytic activity">
    <reaction evidence="12">
        <text>Preferential cleavage: (Ac)2-L-Lys-D-Ala-|-D-Ala. Also transpeptidation of peptidyl-alanyl moieties that are N-acyl substituents of D-alanine.</text>
        <dbReference type="EC" id="3.4.16.4"/>
    </reaction>
</comment>
<keyword evidence="11" id="KW-0961">Cell wall biogenesis/degradation</keyword>
<evidence type="ECO:0000256" key="8">
    <source>
        <dbReference type="ARBA" id="ARBA00022801"/>
    </source>
</evidence>
<name>A0A0D6E049_9LACT</name>
<organism evidence="18 19">
    <name type="scientific">Pseudolactococcus piscium MKFS47</name>
    <dbReference type="NCBI Taxonomy" id="297352"/>
    <lineage>
        <taxon>Bacteria</taxon>
        <taxon>Bacillati</taxon>
        <taxon>Bacillota</taxon>
        <taxon>Bacilli</taxon>
        <taxon>Lactobacillales</taxon>
        <taxon>Streptococcaceae</taxon>
        <taxon>Pseudolactococcus</taxon>
    </lineage>
</organism>
<protein>
    <recommendedName>
        <fullName evidence="4">serine-type D-Ala-D-Ala carboxypeptidase</fullName>
        <ecNumber evidence="4">3.4.16.4</ecNumber>
    </recommendedName>
</protein>
<dbReference type="AlphaFoldDB" id="A0A0D6E049"/>
<dbReference type="Pfam" id="PF00768">
    <property type="entry name" value="Peptidase_S11"/>
    <property type="match status" value="1"/>
</dbReference>
<evidence type="ECO:0000256" key="9">
    <source>
        <dbReference type="ARBA" id="ARBA00022960"/>
    </source>
</evidence>
<dbReference type="GO" id="GO:0006508">
    <property type="term" value="P:proteolysis"/>
    <property type="evidence" value="ECO:0007669"/>
    <property type="project" value="UniProtKB-KW"/>
</dbReference>
<evidence type="ECO:0000256" key="7">
    <source>
        <dbReference type="ARBA" id="ARBA00022729"/>
    </source>
</evidence>
<evidence type="ECO:0000256" key="15">
    <source>
        <dbReference type="RuleBase" id="RU004016"/>
    </source>
</evidence>
<dbReference type="InterPro" id="IPR012338">
    <property type="entry name" value="Beta-lactam/transpept-like"/>
</dbReference>
<dbReference type="EMBL" id="LN774769">
    <property type="protein sequence ID" value="CEN29416.1"/>
    <property type="molecule type" value="Genomic_DNA"/>
</dbReference>
<dbReference type="SMART" id="SM00936">
    <property type="entry name" value="PBP5_C"/>
    <property type="match status" value="1"/>
</dbReference>
<dbReference type="InterPro" id="IPR018044">
    <property type="entry name" value="Peptidase_S11"/>
</dbReference>
<dbReference type="Gene3D" id="2.60.410.10">
    <property type="entry name" value="D-Ala-D-Ala carboxypeptidase, C-terminal domain"/>
    <property type="match status" value="1"/>
</dbReference>
<keyword evidence="5 18" id="KW-0121">Carboxypeptidase</keyword>
<dbReference type="KEGG" id="lpk:LACPI_2216"/>
<dbReference type="Pfam" id="PF07943">
    <property type="entry name" value="PBP5_C"/>
    <property type="match status" value="1"/>
</dbReference>
<comment type="function">
    <text evidence="1">Removes C-terminal D-alanyl residues from sugar-peptide cell wall precursors.</text>
</comment>
<comment type="pathway">
    <text evidence="2">Cell wall biogenesis; peptidoglycan biosynthesis.</text>
</comment>
<evidence type="ECO:0000256" key="1">
    <source>
        <dbReference type="ARBA" id="ARBA00003217"/>
    </source>
</evidence>
<dbReference type="GO" id="GO:0009002">
    <property type="term" value="F:serine-type D-Ala-D-Ala carboxypeptidase activity"/>
    <property type="evidence" value="ECO:0007669"/>
    <property type="project" value="UniProtKB-EC"/>
</dbReference>
<evidence type="ECO:0000256" key="16">
    <source>
        <dbReference type="SAM" id="SignalP"/>
    </source>
</evidence>
<dbReference type="Gene3D" id="3.40.710.10">
    <property type="entry name" value="DD-peptidase/beta-lactamase superfamily"/>
    <property type="match status" value="1"/>
</dbReference>
<evidence type="ECO:0000256" key="2">
    <source>
        <dbReference type="ARBA" id="ARBA00004752"/>
    </source>
</evidence>
<dbReference type="MEROPS" id="S11.006"/>
<evidence type="ECO:0000256" key="3">
    <source>
        <dbReference type="ARBA" id="ARBA00007164"/>
    </source>
</evidence>
<evidence type="ECO:0000259" key="17">
    <source>
        <dbReference type="SMART" id="SM00936"/>
    </source>
</evidence>
<dbReference type="PANTHER" id="PTHR21581">
    <property type="entry name" value="D-ALANYL-D-ALANINE CARBOXYPEPTIDASE"/>
    <property type="match status" value="1"/>
</dbReference>
<dbReference type="SUPFAM" id="SSF56601">
    <property type="entry name" value="beta-lactamase/transpeptidase-like"/>
    <property type="match status" value="1"/>
</dbReference>
<dbReference type="InterPro" id="IPR001967">
    <property type="entry name" value="Peptidase_S11_N"/>
</dbReference>
<evidence type="ECO:0000313" key="19">
    <source>
        <dbReference type="Proteomes" id="UP000033166"/>
    </source>
</evidence>
<feature type="signal peptide" evidence="16">
    <location>
        <begin position="1"/>
        <end position="22"/>
    </location>
</feature>
<evidence type="ECO:0000256" key="12">
    <source>
        <dbReference type="ARBA" id="ARBA00034000"/>
    </source>
</evidence>
<dbReference type="InterPro" id="IPR012907">
    <property type="entry name" value="Peptidase_S11_C"/>
</dbReference>
<feature type="chain" id="PRO_5038485411" description="serine-type D-Ala-D-Ala carboxypeptidase" evidence="16">
    <location>
        <begin position="23"/>
        <end position="430"/>
    </location>
</feature>
<evidence type="ECO:0000256" key="4">
    <source>
        <dbReference type="ARBA" id="ARBA00012448"/>
    </source>
</evidence>
<keyword evidence="7 16" id="KW-0732">Signal</keyword>
<feature type="domain" description="Peptidase S11 D-Ala-D-Ala carboxypeptidase A C-terminal" evidence="17">
    <location>
        <begin position="305"/>
        <end position="411"/>
    </location>
</feature>
<evidence type="ECO:0000256" key="11">
    <source>
        <dbReference type="ARBA" id="ARBA00023316"/>
    </source>
</evidence>
<dbReference type="NCBIfam" id="NF038273">
    <property type="entry name" value="strep_PBP3"/>
    <property type="match status" value="1"/>
</dbReference>
<dbReference type="PRINTS" id="PR00725">
    <property type="entry name" value="DADACBPTASE1"/>
</dbReference>
<feature type="active site" description="Acyl-ester intermediate" evidence="13">
    <location>
        <position position="64"/>
    </location>
</feature>
<evidence type="ECO:0000256" key="10">
    <source>
        <dbReference type="ARBA" id="ARBA00022984"/>
    </source>
</evidence>
<dbReference type="HOGENOM" id="CLU_027070_8_2_9"/>
<comment type="similarity">
    <text evidence="3 15">Belongs to the peptidase S11 family.</text>
</comment>
<dbReference type="UniPathway" id="UPA00219"/>
<keyword evidence="10" id="KW-0573">Peptidoglycan synthesis</keyword>
<dbReference type="STRING" id="1364.LP2241_50548"/>
<keyword evidence="9" id="KW-0133">Cell shape</keyword>
<keyword evidence="8" id="KW-0378">Hydrolase</keyword>
<accession>A0A0D6E049</accession>
<feature type="binding site" evidence="14">
    <location>
        <position position="251"/>
    </location>
    <ligand>
        <name>substrate</name>
    </ligand>
</feature>
<proteinExistence type="inferred from homology"/>
<dbReference type="InterPro" id="IPR015956">
    <property type="entry name" value="Peniciliin-bd_prot_C_sf"/>
</dbReference>
<sequence length="430" mass="46356">MKKKIFLLVTLCFTLITTPFVSVVSAEDSFDVSAKAALAIDASSGKVLYAKNTTSPMGVASITKIITIYMTLDAIKKGKLNWDDKIKMSDYAYNLTQNPEASNIAVMDKDEAFTVRDLFNAAMIQSANSAAITLAEKIGGSEPKFVDLMKTQLAYWGITDAKLVNASGLNNSVLGENIYPGSSSTDENELSAQDVAIVAQHLIADFPDVLETSQKATEPFDANGPSKQTLATYNYMLPGLPATRPGVDGLKTGTTAFAGACFVATTVQNGFRIITVVLNADNADADQLARFTATGTLMNYVYGTWQTHTFAAKGIKMDSPDAPTKLTVVDGQRNQVNVVPEKDFSAVIPMAATGITTAITFNKKQNDKVTAAIAKNQKLVKVTFHIKDKLGYLPGFDGEDLHLIATSAVARSNSVKIMWNHFVKFVNEKL</sequence>
<evidence type="ECO:0000256" key="6">
    <source>
        <dbReference type="ARBA" id="ARBA00022670"/>
    </source>
</evidence>
<feature type="active site" evidence="13">
    <location>
        <position position="126"/>
    </location>
</feature>
<dbReference type="RefSeq" id="WP_047916391.1">
    <property type="nucleotide sequence ID" value="NZ_LN774769.1"/>
</dbReference>
<dbReference type="GO" id="GO:0071555">
    <property type="term" value="P:cell wall organization"/>
    <property type="evidence" value="ECO:0007669"/>
    <property type="project" value="UniProtKB-KW"/>
</dbReference>
<reference evidence="19" key="1">
    <citation type="submission" date="2015-01" db="EMBL/GenBank/DDBJ databases">
        <authorList>
            <person name="Andreevskaya M."/>
        </authorList>
    </citation>
    <scope>NUCLEOTIDE SEQUENCE [LARGE SCALE GENOMIC DNA]</scope>
    <source>
        <strain evidence="19">MKFS47</strain>
    </source>
</reference>
<dbReference type="SUPFAM" id="SSF69189">
    <property type="entry name" value="Penicillin-binding protein associated domain"/>
    <property type="match status" value="1"/>
</dbReference>
<evidence type="ECO:0000313" key="18">
    <source>
        <dbReference type="EMBL" id="CEN29416.1"/>
    </source>
</evidence>
<keyword evidence="6" id="KW-0645">Protease</keyword>
<feature type="active site" description="Acyl-ester intermediate" evidence="13">
    <location>
        <position position="61"/>
    </location>
</feature>
<evidence type="ECO:0000256" key="5">
    <source>
        <dbReference type="ARBA" id="ARBA00022645"/>
    </source>
</evidence>
<dbReference type="GO" id="GO:0008360">
    <property type="term" value="P:regulation of cell shape"/>
    <property type="evidence" value="ECO:0007669"/>
    <property type="project" value="UniProtKB-KW"/>
</dbReference>
<dbReference type="PANTHER" id="PTHR21581:SF11">
    <property type="entry name" value="D-ALANYL-D-ALANINE CARBOXYPEPTIDASE DACA"/>
    <property type="match status" value="1"/>
</dbReference>
<dbReference type="EC" id="3.4.16.4" evidence="4"/>